<evidence type="ECO:0000313" key="3">
    <source>
        <dbReference type="Proteomes" id="UP000319908"/>
    </source>
</evidence>
<reference evidence="2 3" key="1">
    <citation type="journal article" date="2020" name="Antonie Van Leeuwenhoek">
        <title>Rhodopirellula heiligendammensis sp. nov., Rhodopirellula pilleata sp. nov., and Rhodopirellula solitaria sp. nov. isolated from natural or artificial marine surfaces in Northern Germany and California, USA, and emended description of the genus Rhodopirellula.</title>
        <authorList>
            <person name="Kallscheuer N."/>
            <person name="Wiegand S."/>
            <person name="Jogler M."/>
            <person name="Boedeker C."/>
            <person name="Peeters S.H."/>
            <person name="Rast P."/>
            <person name="Heuer A."/>
            <person name="Jetten M.S.M."/>
            <person name="Rohde M."/>
            <person name="Jogler C."/>
        </authorList>
    </citation>
    <scope>NUCLEOTIDE SEQUENCE [LARGE SCALE GENOMIC DNA]</scope>
    <source>
        <strain evidence="2 3">Poly21</strain>
    </source>
</reference>
<gene>
    <name evidence="2" type="ORF">Poly21_24700</name>
</gene>
<proteinExistence type="predicted"/>
<dbReference type="OrthoDB" id="9844003at2"/>
<evidence type="ECO:0000256" key="1">
    <source>
        <dbReference type="SAM" id="Phobius"/>
    </source>
</evidence>
<protein>
    <recommendedName>
        <fullName evidence="4">DUF5666 domain-containing protein</fullName>
    </recommendedName>
</protein>
<keyword evidence="3" id="KW-1185">Reference proteome</keyword>
<dbReference type="Proteomes" id="UP000319908">
    <property type="component" value="Unassembled WGS sequence"/>
</dbReference>
<name>A0A5C6BTD6_9BACT</name>
<feature type="transmembrane region" description="Helical" evidence="1">
    <location>
        <begin position="25"/>
        <end position="51"/>
    </location>
</feature>
<dbReference type="AlphaFoldDB" id="A0A5C6BTD6"/>
<keyword evidence="1" id="KW-1133">Transmembrane helix</keyword>
<sequence>MKSTRSNANRERGDSEVGSAGFTKFVYAVFIINVLAVLLLLFGLLAGWFGISGDRMTDGTYRVGLVFDAQEVGDDIGETMNAASNLTETAKTATGLETYDGIIQRVDAASAQIVLTSEGTDYEVRFTDATEFDDDEINDLSDFKVGDTVRLTVQEKKDQLFAVKVKEVATEVAK</sequence>
<evidence type="ECO:0008006" key="4">
    <source>
        <dbReference type="Google" id="ProtNLM"/>
    </source>
</evidence>
<organism evidence="2 3">
    <name type="scientific">Allorhodopirellula heiligendammensis</name>
    <dbReference type="NCBI Taxonomy" id="2714739"/>
    <lineage>
        <taxon>Bacteria</taxon>
        <taxon>Pseudomonadati</taxon>
        <taxon>Planctomycetota</taxon>
        <taxon>Planctomycetia</taxon>
        <taxon>Pirellulales</taxon>
        <taxon>Pirellulaceae</taxon>
        <taxon>Allorhodopirellula</taxon>
    </lineage>
</organism>
<accession>A0A5C6BTD6</accession>
<comment type="caution">
    <text evidence="2">The sequence shown here is derived from an EMBL/GenBank/DDBJ whole genome shotgun (WGS) entry which is preliminary data.</text>
</comment>
<dbReference type="EMBL" id="SJPU01000002">
    <property type="protein sequence ID" value="TWU15275.1"/>
    <property type="molecule type" value="Genomic_DNA"/>
</dbReference>
<evidence type="ECO:0000313" key="2">
    <source>
        <dbReference type="EMBL" id="TWU15275.1"/>
    </source>
</evidence>
<keyword evidence="1" id="KW-0472">Membrane</keyword>
<keyword evidence="1" id="KW-0812">Transmembrane</keyword>
<dbReference type="RefSeq" id="WP_146407186.1">
    <property type="nucleotide sequence ID" value="NZ_SJPU01000002.1"/>
</dbReference>